<keyword evidence="1" id="KW-1133">Transmembrane helix</keyword>
<name>A0ABY5XCC3_ERWPY</name>
<evidence type="ECO:0000313" key="3">
    <source>
        <dbReference type="Proteomes" id="UP001058553"/>
    </source>
</evidence>
<evidence type="ECO:0000313" key="2">
    <source>
        <dbReference type="EMBL" id="UWS34857.1"/>
    </source>
</evidence>
<protein>
    <submittedName>
        <fullName evidence="2">PTS galactitol transporter subunit IIA</fullName>
    </submittedName>
</protein>
<evidence type="ECO:0000256" key="1">
    <source>
        <dbReference type="SAM" id="Phobius"/>
    </source>
</evidence>
<sequence>MSSTVLFLTASSLFSTYRVGLYDGADPLKKAANLVPEQTGNAFFPRVGHLFHKDRAMAVAATRKSITCSFLNSLSIVVFTFFFAGYVVRILLGEAFHDSANVLRVAVCGFIFGNVCYPAG</sequence>
<keyword evidence="1" id="KW-0812">Transmembrane</keyword>
<dbReference type="GeneID" id="92237313"/>
<keyword evidence="1" id="KW-0472">Membrane</keyword>
<keyword evidence="3" id="KW-1185">Reference proteome</keyword>
<reference evidence="2" key="1">
    <citation type="submission" date="2022-07" db="EMBL/GenBank/DDBJ databases">
        <title>Genetic diversity of Erwinia pyrifoliae.</title>
        <authorList>
            <person name="Park D.S."/>
            <person name="Ham H."/>
        </authorList>
    </citation>
    <scope>NUCLEOTIDE SEQUENCE</scope>
    <source>
        <strain evidence="2">CP201486</strain>
    </source>
</reference>
<gene>
    <name evidence="2" type="ORF">NYP84_06830</name>
</gene>
<dbReference type="EMBL" id="CP103445">
    <property type="protein sequence ID" value="UWS34857.1"/>
    <property type="molecule type" value="Genomic_DNA"/>
</dbReference>
<organism evidence="2 3">
    <name type="scientific">Erwinia pyrifoliae</name>
    <dbReference type="NCBI Taxonomy" id="79967"/>
    <lineage>
        <taxon>Bacteria</taxon>
        <taxon>Pseudomonadati</taxon>
        <taxon>Pseudomonadota</taxon>
        <taxon>Gammaproteobacteria</taxon>
        <taxon>Enterobacterales</taxon>
        <taxon>Erwiniaceae</taxon>
        <taxon>Erwinia</taxon>
    </lineage>
</organism>
<accession>A0ABY5XCC3</accession>
<feature type="transmembrane region" description="Helical" evidence="1">
    <location>
        <begin position="70"/>
        <end position="92"/>
    </location>
</feature>
<dbReference type="RefSeq" id="WP_014538840.1">
    <property type="nucleotide sequence ID" value="NZ_CP023567.1"/>
</dbReference>
<dbReference type="Proteomes" id="UP001058553">
    <property type="component" value="Chromosome"/>
</dbReference>
<proteinExistence type="predicted"/>